<evidence type="ECO:0000256" key="7">
    <source>
        <dbReference type="SAM" id="Phobius"/>
    </source>
</evidence>
<dbReference type="Proteomes" id="UP001359559">
    <property type="component" value="Unassembled WGS sequence"/>
</dbReference>
<keyword evidence="3" id="KW-0813">Transport</keyword>
<dbReference type="InterPro" id="IPR052221">
    <property type="entry name" value="SLC35F_Transporter"/>
</dbReference>
<evidence type="ECO:0000256" key="4">
    <source>
        <dbReference type="ARBA" id="ARBA00022692"/>
    </source>
</evidence>
<dbReference type="AlphaFoldDB" id="A0AAN9IRJ6"/>
<feature type="transmembrane region" description="Helical" evidence="7">
    <location>
        <begin position="169"/>
        <end position="188"/>
    </location>
</feature>
<evidence type="ECO:0000256" key="1">
    <source>
        <dbReference type="ARBA" id="ARBA00004141"/>
    </source>
</evidence>
<feature type="transmembrane region" description="Helical" evidence="7">
    <location>
        <begin position="295"/>
        <end position="315"/>
    </location>
</feature>
<evidence type="ECO:0000256" key="2">
    <source>
        <dbReference type="ARBA" id="ARBA00007863"/>
    </source>
</evidence>
<dbReference type="SUPFAM" id="SSF103481">
    <property type="entry name" value="Multidrug resistance efflux transporter EmrE"/>
    <property type="match status" value="1"/>
</dbReference>
<keyword evidence="9" id="KW-1185">Reference proteome</keyword>
<keyword evidence="6 7" id="KW-0472">Membrane</keyword>
<evidence type="ECO:0000256" key="6">
    <source>
        <dbReference type="ARBA" id="ARBA00023136"/>
    </source>
</evidence>
<accession>A0AAN9IRJ6</accession>
<proteinExistence type="inferred from homology"/>
<feature type="transmembrane region" description="Helical" evidence="7">
    <location>
        <begin position="74"/>
        <end position="90"/>
    </location>
</feature>
<dbReference type="EMBL" id="JAYKXN010000005">
    <property type="protein sequence ID" value="KAK7284879.1"/>
    <property type="molecule type" value="Genomic_DNA"/>
</dbReference>
<evidence type="ECO:0000313" key="9">
    <source>
        <dbReference type="Proteomes" id="UP001359559"/>
    </source>
</evidence>
<comment type="subcellular location">
    <subcellularLocation>
        <location evidence="1">Membrane</location>
        <topology evidence="1">Multi-pass membrane protein</topology>
    </subcellularLocation>
</comment>
<feature type="transmembrane region" description="Helical" evidence="7">
    <location>
        <begin position="138"/>
        <end position="157"/>
    </location>
</feature>
<feature type="transmembrane region" description="Helical" evidence="7">
    <location>
        <begin position="97"/>
        <end position="118"/>
    </location>
</feature>
<dbReference type="InterPro" id="IPR009262">
    <property type="entry name" value="SLC35_F1/F2/F6"/>
</dbReference>
<name>A0AAN9IRJ6_CLITE</name>
<dbReference type="PANTHER" id="PTHR14233">
    <property type="entry name" value="DUF914-RELATED"/>
    <property type="match status" value="1"/>
</dbReference>
<evidence type="ECO:0000256" key="5">
    <source>
        <dbReference type="ARBA" id="ARBA00022989"/>
    </source>
</evidence>
<comment type="caution">
    <text evidence="8">The sequence shown here is derived from an EMBL/GenBank/DDBJ whole genome shotgun (WGS) entry which is preliminary data.</text>
</comment>
<gene>
    <name evidence="8" type="ORF">RJT34_19633</name>
</gene>
<protein>
    <submittedName>
        <fullName evidence="8">Uncharacterized protein</fullName>
    </submittedName>
</protein>
<feature type="transmembrane region" description="Helical" evidence="7">
    <location>
        <begin position="231"/>
        <end position="254"/>
    </location>
</feature>
<keyword evidence="5 7" id="KW-1133">Transmembrane helix</keyword>
<comment type="similarity">
    <text evidence="2">Belongs to the SLC35F solute transporter family.</text>
</comment>
<feature type="transmembrane region" description="Helical" evidence="7">
    <location>
        <begin position="35"/>
        <end position="54"/>
    </location>
</feature>
<dbReference type="InterPro" id="IPR037185">
    <property type="entry name" value="EmrE-like"/>
</dbReference>
<dbReference type="Pfam" id="PF06027">
    <property type="entry name" value="SLC35F"/>
    <property type="match status" value="1"/>
</dbReference>
<feature type="transmembrane region" description="Helical" evidence="7">
    <location>
        <begin position="200"/>
        <end position="219"/>
    </location>
</feature>
<feature type="transmembrane region" description="Helical" evidence="7">
    <location>
        <begin position="266"/>
        <end position="288"/>
    </location>
</feature>
<organism evidence="8 9">
    <name type="scientific">Clitoria ternatea</name>
    <name type="common">Butterfly pea</name>
    <dbReference type="NCBI Taxonomy" id="43366"/>
    <lineage>
        <taxon>Eukaryota</taxon>
        <taxon>Viridiplantae</taxon>
        <taxon>Streptophyta</taxon>
        <taxon>Embryophyta</taxon>
        <taxon>Tracheophyta</taxon>
        <taxon>Spermatophyta</taxon>
        <taxon>Magnoliopsida</taxon>
        <taxon>eudicotyledons</taxon>
        <taxon>Gunneridae</taxon>
        <taxon>Pentapetalae</taxon>
        <taxon>rosids</taxon>
        <taxon>fabids</taxon>
        <taxon>Fabales</taxon>
        <taxon>Fabaceae</taxon>
        <taxon>Papilionoideae</taxon>
        <taxon>50 kb inversion clade</taxon>
        <taxon>NPAAA clade</taxon>
        <taxon>indigoferoid/millettioid clade</taxon>
        <taxon>Phaseoleae</taxon>
        <taxon>Clitoria</taxon>
    </lineage>
</organism>
<dbReference type="GO" id="GO:0016020">
    <property type="term" value="C:membrane"/>
    <property type="evidence" value="ECO:0007669"/>
    <property type="project" value="UniProtKB-SubCell"/>
</dbReference>
<sequence>MATRFSPFKEPRNGSCNVGKDWPAMGRCWRTSATLRVLGLLLLGQLLSFSIALASLTSSRIAQLGVDAPLTQSLVTYASLALVYGSVLVYRRQKPLIWIWIFEIHVSWCVVQVSWYWYLLLGFADVQGNYLVNKAYQYASITSVTLLSCSTVPWVIVLTRIFLGTRYSFGQLSGSTICVLGLCLVLLSDFEVGGGGGSRPFLGDVLVILGTFFYGISSVGEEFCVKRKDLVEAVCMLGVYGFLVTVVEISIIELKTLGSVTWSTNIVLAFAGFALSSFMFCTFAPFVLKMSGALMFNLSLLTSGMWAVVFKVFLYNQEVLFF</sequence>
<evidence type="ECO:0000256" key="3">
    <source>
        <dbReference type="ARBA" id="ARBA00022448"/>
    </source>
</evidence>
<evidence type="ECO:0000313" key="8">
    <source>
        <dbReference type="EMBL" id="KAK7284879.1"/>
    </source>
</evidence>
<keyword evidence="4 7" id="KW-0812">Transmembrane</keyword>
<dbReference type="GO" id="GO:0022857">
    <property type="term" value="F:transmembrane transporter activity"/>
    <property type="evidence" value="ECO:0007669"/>
    <property type="project" value="InterPro"/>
</dbReference>
<reference evidence="8 9" key="1">
    <citation type="submission" date="2024-01" db="EMBL/GenBank/DDBJ databases">
        <title>The genomes of 5 underutilized Papilionoideae crops provide insights into root nodulation and disease resistance.</title>
        <authorList>
            <person name="Yuan L."/>
        </authorList>
    </citation>
    <scope>NUCLEOTIDE SEQUENCE [LARGE SCALE GENOMIC DNA]</scope>
    <source>
        <strain evidence="8">LY-2023</strain>
        <tissue evidence="8">Leaf</tissue>
    </source>
</reference>
<dbReference type="PANTHER" id="PTHR14233:SF18">
    <property type="entry name" value="OS05G0444300 PROTEIN"/>
    <property type="match status" value="1"/>
</dbReference>